<protein>
    <submittedName>
        <fullName evidence="1">Uncharacterized protein</fullName>
    </submittedName>
</protein>
<comment type="caution">
    <text evidence="1">The sequence shown here is derived from an EMBL/GenBank/DDBJ whole genome shotgun (WGS) entry which is preliminary data.</text>
</comment>
<name>A0A168NXT0_9BACL</name>
<dbReference type="Proteomes" id="UP000076967">
    <property type="component" value="Unassembled WGS sequence"/>
</dbReference>
<organism evidence="1 2">
    <name type="scientific">Paenibacillus glacialis</name>
    <dbReference type="NCBI Taxonomy" id="494026"/>
    <lineage>
        <taxon>Bacteria</taxon>
        <taxon>Bacillati</taxon>
        <taxon>Bacillota</taxon>
        <taxon>Bacilli</taxon>
        <taxon>Bacillales</taxon>
        <taxon>Paenibacillaceae</taxon>
        <taxon>Paenibacillus</taxon>
    </lineage>
</organism>
<dbReference type="EMBL" id="LVJH01000002">
    <property type="protein sequence ID" value="OAB46201.1"/>
    <property type="molecule type" value="Genomic_DNA"/>
</dbReference>
<dbReference type="OrthoDB" id="2657532at2"/>
<sequence>MSNEIKISQHTAILLEHARKSLNDEAQIREAVRLKDATLLKNAEEEHYQYEDFFTYAEEHTEKLEQALEGYRMTFNTRNGLKIWVEEKFNLQAHVDFRFGEDRMDEIQLTKYQVSQLKESLAVNWVVLEKPLHEGIQEVSLVLRGDVDR</sequence>
<evidence type="ECO:0000313" key="1">
    <source>
        <dbReference type="EMBL" id="OAB46201.1"/>
    </source>
</evidence>
<keyword evidence="2" id="KW-1185">Reference proteome</keyword>
<accession>A0A168NXT0</accession>
<dbReference type="STRING" id="494026.PGLA_02125"/>
<gene>
    <name evidence="1" type="ORF">PGLA_02125</name>
</gene>
<dbReference type="RefSeq" id="WP_068527955.1">
    <property type="nucleotide sequence ID" value="NZ_LVJH01000002.1"/>
</dbReference>
<reference evidence="1 2" key="1">
    <citation type="submission" date="2016-03" db="EMBL/GenBank/DDBJ databases">
        <title>Draft genome sequence of Paenibacillus glacialis DSM 22343.</title>
        <authorList>
            <person name="Shin S.-K."/>
            <person name="Yi H."/>
        </authorList>
    </citation>
    <scope>NUCLEOTIDE SEQUENCE [LARGE SCALE GENOMIC DNA]</scope>
    <source>
        <strain evidence="1 2">DSM 22343</strain>
    </source>
</reference>
<evidence type="ECO:0000313" key="2">
    <source>
        <dbReference type="Proteomes" id="UP000076967"/>
    </source>
</evidence>
<dbReference type="AlphaFoldDB" id="A0A168NXT0"/>
<proteinExistence type="predicted"/>